<dbReference type="STRING" id="555512.SAMN04487993_102015"/>
<evidence type="ECO:0000313" key="4">
    <source>
        <dbReference type="Proteomes" id="UP000199093"/>
    </source>
</evidence>
<dbReference type="RefSeq" id="WP_089850042.1">
    <property type="nucleotide sequence ID" value="NZ_FNEJ01000020.1"/>
</dbReference>
<sequence length="152" mass="17175">MKRLLPLVSFVYFTLVAGFGLAQEAEPPLGNAIRPAADARLSDFLWVSRPIVVFADSPEDPQYIQQMELISERLGALVDRDVVVLTDTDPAARNPIRQDLRARGFMLVVIAKDGAILQRKPAPWDVREITRSIDKQPLRQREMRDSRQGLQP</sequence>
<evidence type="ECO:0000256" key="1">
    <source>
        <dbReference type="ARBA" id="ARBA00022729"/>
    </source>
</evidence>
<accession>A0A1G8RGM7</accession>
<dbReference type="OrthoDB" id="7362103at2"/>
<dbReference type="AlphaFoldDB" id="A0A1G8RGM7"/>
<dbReference type="Pfam" id="PF13778">
    <property type="entry name" value="DUF4174"/>
    <property type="match status" value="1"/>
</dbReference>
<keyword evidence="1" id="KW-0732">Signal</keyword>
<feature type="domain" description="DUF4174" evidence="2">
    <location>
        <begin position="41"/>
        <end position="142"/>
    </location>
</feature>
<gene>
    <name evidence="3" type="ORF">SAMN04487993_102015</name>
</gene>
<protein>
    <recommendedName>
        <fullName evidence="2">DUF4174 domain-containing protein</fullName>
    </recommendedName>
</protein>
<dbReference type="Proteomes" id="UP000199093">
    <property type="component" value="Unassembled WGS sequence"/>
</dbReference>
<name>A0A1G8RGM7_9RHOB</name>
<dbReference type="EMBL" id="FNEJ01000020">
    <property type="protein sequence ID" value="SDJ16059.1"/>
    <property type="molecule type" value="Genomic_DNA"/>
</dbReference>
<evidence type="ECO:0000313" key="3">
    <source>
        <dbReference type="EMBL" id="SDJ16059.1"/>
    </source>
</evidence>
<keyword evidence="4" id="KW-1185">Reference proteome</keyword>
<dbReference type="InterPro" id="IPR025232">
    <property type="entry name" value="DUF4174"/>
</dbReference>
<reference evidence="3 4" key="1">
    <citation type="submission" date="2016-10" db="EMBL/GenBank/DDBJ databases">
        <authorList>
            <person name="de Groot N.N."/>
        </authorList>
    </citation>
    <scope>NUCLEOTIDE SEQUENCE [LARGE SCALE GENOMIC DNA]</scope>
    <source>
        <strain evidence="3 4">DSM 26424</strain>
    </source>
</reference>
<proteinExistence type="predicted"/>
<organism evidence="3 4">
    <name type="scientific">Salipiger marinus</name>
    <dbReference type="NCBI Taxonomy" id="555512"/>
    <lineage>
        <taxon>Bacteria</taxon>
        <taxon>Pseudomonadati</taxon>
        <taxon>Pseudomonadota</taxon>
        <taxon>Alphaproteobacteria</taxon>
        <taxon>Rhodobacterales</taxon>
        <taxon>Roseobacteraceae</taxon>
        <taxon>Salipiger</taxon>
    </lineage>
</organism>
<evidence type="ECO:0000259" key="2">
    <source>
        <dbReference type="Pfam" id="PF13778"/>
    </source>
</evidence>